<protein>
    <submittedName>
        <fullName evidence="4">PTS transporter subunit EIIA</fullName>
    </submittedName>
</protein>
<dbReference type="PROSITE" id="PS51094">
    <property type="entry name" value="PTS_EIIA_TYPE_2"/>
    <property type="match status" value="1"/>
</dbReference>
<dbReference type="SUPFAM" id="SSF54631">
    <property type="entry name" value="CBS-domain pair"/>
    <property type="match status" value="1"/>
</dbReference>
<keyword evidence="1" id="KW-0129">CBS domain</keyword>
<sequence>MNVLDYTVNLISWQTGLTSRTRDEVFEEMLKTFCTREFMDANPELSEADILNALIEREHQRTTAVGKEIAFPHARLENLNRAFFALGVLPEPVLFEDEPVRIVCLILVPTIDPSISLKIMAQLSRKLSDVAMRESVFNAENSDMLRNLFRRSELRIDGPVCARDIMRLPRWSVKEDTLISECAYMMARDHLRAVPVLDSQKRIVGEITSESLFRYGLPDFFAKLKSVSFIAEFDPFEKYFEDERNIPSVDVMSDRFRTVPLDYTLMEIVFDLAILRFNKLYVTDADGHWVGAIDQGTVLNNVINY</sequence>
<dbReference type="CDD" id="cd02205">
    <property type="entry name" value="CBS_pair_SF"/>
    <property type="match status" value="1"/>
</dbReference>
<feature type="domain" description="PTS EIIA type-2" evidence="2">
    <location>
        <begin position="2"/>
        <end position="152"/>
    </location>
</feature>
<evidence type="ECO:0000313" key="5">
    <source>
        <dbReference type="Proteomes" id="UP000464954"/>
    </source>
</evidence>
<dbReference type="Pfam" id="PF00571">
    <property type="entry name" value="CBS"/>
    <property type="match status" value="1"/>
</dbReference>
<accession>A0A6P1M2S8</accession>
<dbReference type="InterPro" id="IPR046342">
    <property type="entry name" value="CBS_dom_sf"/>
</dbReference>
<dbReference type="Gene3D" id="3.10.580.10">
    <property type="entry name" value="CBS-domain"/>
    <property type="match status" value="1"/>
</dbReference>
<evidence type="ECO:0000313" key="4">
    <source>
        <dbReference type="EMBL" id="QHI68137.1"/>
    </source>
</evidence>
<dbReference type="PANTHER" id="PTHR47738">
    <property type="entry name" value="PTS SYSTEM FRUCTOSE-LIKE EIIA COMPONENT-RELATED"/>
    <property type="match status" value="1"/>
</dbReference>
<proteinExistence type="predicted"/>
<dbReference type="Gene3D" id="3.40.930.10">
    <property type="entry name" value="Mannitol-specific EII, Chain A"/>
    <property type="match status" value="1"/>
</dbReference>
<dbReference type="InterPro" id="IPR051541">
    <property type="entry name" value="PTS_SugarTrans_NitroReg"/>
</dbReference>
<evidence type="ECO:0000256" key="1">
    <source>
        <dbReference type="PROSITE-ProRule" id="PRU00703"/>
    </source>
</evidence>
<dbReference type="AlphaFoldDB" id="A0A6P1M2S8"/>
<gene>
    <name evidence="4" type="ORF">GT409_01290</name>
</gene>
<dbReference type="PROSITE" id="PS51371">
    <property type="entry name" value="CBS"/>
    <property type="match status" value="1"/>
</dbReference>
<keyword evidence="5" id="KW-1185">Reference proteome</keyword>
<dbReference type="RefSeq" id="WP_160626170.1">
    <property type="nucleotide sequence ID" value="NZ_CP047593.1"/>
</dbReference>
<dbReference type="Proteomes" id="UP000464954">
    <property type="component" value="Chromosome"/>
</dbReference>
<dbReference type="Pfam" id="PF00359">
    <property type="entry name" value="PTS_EIIA_2"/>
    <property type="match status" value="1"/>
</dbReference>
<name>A0A6P1M2S8_9BACT</name>
<feature type="domain" description="CBS" evidence="3">
    <location>
        <begin position="166"/>
        <end position="224"/>
    </location>
</feature>
<dbReference type="InterPro" id="IPR000644">
    <property type="entry name" value="CBS_dom"/>
</dbReference>
<dbReference type="InterPro" id="IPR016152">
    <property type="entry name" value="PTrfase/Anion_transptr"/>
</dbReference>
<evidence type="ECO:0000259" key="3">
    <source>
        <dbReference type="PROSITE" id="PS51371"/>
    </source>
</evidence>
<dbReference type="SUPFAM" id="SSF55804">
    <property type="entry name" value="Phoshotransferase/anion transport protein"/>
    <property type="match status" value="1"/>
</dbReference>
<dbReference type="InterPro" id="IPR002178">
    <property type="entry name" value="PTS_EIIA_type-2_dom"/>
</dbReference>
<reference evidence="4 5" key="1">
    <citation type="submission" date="2020-01" db="EMBL/GenBank/DDBJ databases">
        <title>Ponticoccus aerotolerans gen. nov., sp. nov., an anaerobic bacterium and proposal of Ponticoccusceae fam. nov., Ponticoccusles ord. nov. and Ponticoccuse classis nov. in the phylum Kiritimatiellaeota.</title>
        <authorList>
            <person name="Zhou L.Y."/>
            <person name="Du Z.J."/>
        </authorList>
    </citation>
    <scope>NUCLEOTIDE SEQUENCE [LARGE SCALE GENOMIC DNA]</scope>
    <source>
        <strain evidence="4 5">S-5007</strain>
    </source>
</reference>
<evidence type="ECO:0000259" key="2">
    <source>
        <dbReference type="PROSITE" id="PS51094"/>
    </source>
</evidence>
<dbReference type="KEGG" id="taer:GT409_01290"/>
<dbReference type="EMBL" id="CP047593">
    <property type="protein sequence ID" value="QHI68137.1"/>
    <property type="molecule type" value="Genomic_DNA"/>
</dbReference>
<organism evidence="4 5">
    <name type="scientific">Tichowtungia aerotolerans</name>
    <dbReference type="NCBI Taxonomy" id="2697043"/>
    <lineage>
        <taxon>Bacteria</taxon>
        <taxon>Pseudomonadati</taxon>
        <taxon>Kiritimatiellota</taxon>
        <taxon>Tichowtungiia</taxon>
        <taxon>Tichowtungiales</taxon>
        <taxon>Tichowtungiaceae</taxon>
        <taxon>Tichowtungia</taxon>
    </lineage>
</organism>